<accession>T1GX94</accession>
<dbReference type="GO" id="GO:0003676">
    <property type="term" value="F:nucleic acid binding"/>
    <property type="evidence" value="ECO:0007669"/>
    <property type="project" value="InterPro"/>
</dbReference>
<reference evidence="2" key="2">
    <citation type="submission" date="2015-06" db="UniProtKB">
        <authorList>
            <consortium name="EnsemblMetazoa"/>
        </authorList>
    </citation>
    <scope>IDENTIFICATION</scope>
</reference>
<dbReference type="InterPro" id="IPR002156">
    <property type="entry name" value="RNaseH_domain"/>
</dbReference>
<proteinExistence type="predicted"/>
<organism evidence="2 3">
    <name type="scientific">Megaselia scalaris</name>
    <name type="common">Humpbacked fly</name>
    <name type="synonym">Phora scalaris</name>
    <dbReference type="NCBI Taxonomy" id="36166"/>
    <lineage>
        <taxon>Eukaryota</taxon>
        <taxon>Metazoa</taxon>
        <taxon>Ecdysozoa</taxon>
        <taxon>Arthropoda</taxon>
        <taxon>Hexapoda</taxon>
        <taxon>Insecta</taxon>
        <taxon>Pterygota</taxon>
        <taxon>Neoptera</taxon>
        <taxon>Endopterygota</taxon>
        <taxon>Diptera</taxon>
        <taxon>Brachycera</taxon>
        <taxon>Muscomorpha</taxon>
        <taxon>Platypezoidea</taxon>
        <taxon>Phoridae</taxon>
        <taxon>Megaseliini</taxon>
        <taxon>Megaselia</taxon>
    </lineage>
</organism>
<dbReference type="EMBL" id="CAQQ02010018">
    <property type="status" value="NOT_ANNOTATED_CDS"/>
    <property type="molecule type" value="Genomic_DNA"/>
</dbReference>
<name>T1GX94_MEGSC</name>
<evidence type="ECO:0000313" key="2">
    <source>
        <dbReference type="EnsemblMetazoa" id="MESCA008436-PA"/>
    </source>
</evidence>
<evidence type="ECO:0000259" key="1">
    <source>
        <dbReference type="PROSITE" id="PS50879"/>
    </source>
</evidence>
<evidence type="ECO:0000313" key="3">
    <source>
        <dbReference type="Proteomes" id="UP000015102"/>
    </source>
</evidence>
<feature type="domain" description="RNase H type-1" evidence="1">
    <location>
        <begin position="1"/>
        <end position="56"/>
    </location>
</feature>
<reference evidence="3" key="1">
    <citation type="submission" date="2013-02" db="EMBL/GenBank/DDBJ databases">
        <authorList>
            <person name="Hughes D."/>
        </authorList>
    </citation>
    <scope>NUCLEOTIDE SEQUENCE</scope>
    <source>
        <strain>Durham</strain>
        <strain evidence="3">NC isolate 2 -- Noor lab</strain>
    </source>
</reference>
<protein>
    <recommendedName>
        <fullName evidence="1">RNase H type-1 domain-containing protein</fullName>
    </recommendedName>
</protein>
<dbReference type="HOGENOM" id="CLU_1645654_0_0_1"/>
<keyword evidence="3" id="KW-1185">Reference proteome</keyword>
<sequence length="161" mass="18206">MLTTAKPEDLSNTEPSIAINSLSSKHFRGVLIQYVPNHKGIQINEEADIAAKDAAINEVVFDFKFTLGEAQKAINSYIWEKWNQEFVKISETKGGFFVEVYPKVTTKPGFRNKKLTSQEVKILNRLLANVAYNKANIINSVATKHFCEVLIQYVPSHKGYK</sequence>
<dbReference type="PROSITE" id="PS50879">
    <property type="entry name" value="RNASE_H_1"/>
    <property type="match status" value="1"/>
</dbReference>
<dbReference type="AlphaFoldDB" id="T1GX94"/>
<dbReference type="GO" id="GO:0004523">
    <property type="term" value="F:RNA-DNA hybrid ribonuclease activity"/>
    <property type="evidence" value="ECO:0007669"/>
    <property type="project" value="InterPro"/>
</dbReference>
<dbReference type="EnsemblMetazoa" id="MESCA008436-RA">
    <property type="protein sequence ID" value="MESCA008436-PA"/>
    <property type="gene ID" value="MESCA008436"/>
</dbReference>
<dbReference type="EMBL" id="CAQQ02010019">
    <property type="status" value="NOT_ANNOTATED_CDS"/>
    <property type="molecule type" value="Genomic_DNA"/>
</dbReference>
<dbReference type="Proteomes" id="UP000015102">
    <property type="component" value="Unassembled WGS sequence"/>
</dbReference>